<sequence length="114" mass="12670">MKVIVWIIVGAVFLLAGAFALFNSGIGEGEPPIATVHFFGEHHVAVSLFGLICFGIGVFSVILFALAEEIRLRARTRRLRREIEAMRKEINALRNLPLAPEILAKEAEDAEEER</sequence>
<evidence type="ECO:0000256" key="1">
    <source>
        <dbReference type="ARBA" id="ARBA00022475"/>
    </source>
</evidence>
<keyword evidence="1" id="KW-1003">Cell membrane</keyword>
<evidence type="ECO:0000313" key="8">
    <source>
        <dbReference type="EMBL" id="TKJ44434.1"/>
    </source>
</evidence>
<evidence type="ECO:0000256" key="4">
    <source>
        <dbReference type="ARBA" id="ARBA00023136"/>
    </source>
</evidence>
<keyword evidence="3 6" id="KW-1133">Transmembrane helix</keyword>
<accession>A0A532VB56</accession>
<dbReference type="GO" id="GO:0005886">
    <property type="term" value="C:plasma membrane"/>
    <property type="evidence" value="ECO:0007669"/>
    <property type="project" value="InterPro"/>
</dbReference>
<organism evidence="8 9">
    <name type="scientific">candidate division TA06 bacterium B3_TA06</name>
    <dbReference type="NCBI Taxonomy" id="2012487"/>
    <lineage>
        <taxon>Bacteria</taxon>
        <taxon>Bacteria division TA06</taxon>
    </lineage>
</organism>
<evidence type="ECO:0000259" key="7">
    <source>
        <dbReference type="Pfam" id="PF06305"/>
    </source>
</evidence>
<dbReference type="EMBL" id="NJBO01000001">
    <property type="protein sequence ID" value="TKJ44434.1"/>
    <property type="molecule type" value="Genomic_DNA"/>
</dbReference>
<dbReference type="InterPro" id="IPR010445">
    <property type="entry name" value="LapA_dom"/>
</dbReference>
<evidence type="ECO:0000256" key="2">
    <source>
        <dbReference type="ARBA" id="ARBA00022692"/>
    </source>
</evidence>
<name>A0A532VB56_UNCT6</name>
<feature type="domain" description="Lipopolysaccharide assembly protein A" evidence="7">
    <location>
        <begin position="35"/>
        <end position="91"/>
    </location>
</feature>
<keyword evidence="2 6" id="KW-0812">Transmembrane</keyword>
<proteinExistence type="predicted"/>
<keyword evidence="5" id="KW-0175">Coiled coil</keyword>
<feature type="transmembrane region" description="Helical" evidence="6">
    <location>
        <begin position="44"/>
        <end position="67"/>
    </location>
</feature>
<dbReference type="Pfam" id="PF06305">
    <property type="entry name" value="LapA_dom"/>
    <property type="match status" value="1"/>
</dbReference>
<comment type="caution">
    <text evidence="8">The sequence shown here is derived from an EMBL/GenBank/DDBJ whole genome shotgun (WGS) entry which is preliminary data.</text>
</comment>
<evidence type="ECO:0000256" key="3">
    <source>
        <dbReference type="ARBA" id="ARBA00022989"/>
    </source>
</evidence>
<evidence type="ECO:0000313" key="9">
    <source>
        <dbReference type="Proteomes" id="UP000317778"/>
    </source>
</evidence>
<evidence type="ECO:0000256" key="5">
    <source>
        <dbReference type="SAM" id="Coils"/>
    </source>
</evidence>
<dbReference type="AlphaFoldDB" id="A0A532VB56"/>
<feature type="coiled-coil region" evidence="5">
    <location>
        <begin position="69"/>
        <end position="96"/>
    </location>
</feature>
<protein>
    <recommendedName>
        <fullName evidence="7">Lipopolysaccharide assembly protein A domain-containing protein</fullName>
    </recommendedName>
</protein>
<keyword evidence="4 6" id="KW-0472">Membrane</keyword>
<evidence type="ECO:0000256" key="6">
    <source>
        <dbReference type="SAM" id="Phobius"/>
    </source>
</evidence>
<reference evidence="8 9" key="1">
    <citation type="submission" date="2017-06" db="EMBL/GenBank/DDBJ databases">
        <title>Novel microbial phyla capable of carbon fixation and sulfur reduction in deep-sea sediments.</title>
        <authorList>
            <person name="Huang J."/>
            <person name="Baker B."/>
            <person name="Wang Y."/>
        </authorList>
    </citation>
    <scope>NUCLEOTIDE SEQUENCE [LARGE SCALE GENOMIC DNA]</scope>
    <source>
        <strain evidence="8">B3_TA06</strain>
    </source>
</reference>
<dbReference type="Proteomes" id="UP000317778">
    <property type="component" value="Unassembled WGS sequence"/>
</dbReference>
<gene>
    <name evidence="8" type="ORF">CEE36_01445</name>
</gene>